<feature type="compositionally biased region" description="Low complexity" evidence="1">
    <location>
        <begin position="163"/>
        <end position="178"/>
    </location>
</feature>
<dbReference type="EMBL" id="CADCTP010000236">
    <property type="protein sequence ID" value="CAA9264716.1"/>
    <property type="molecule type" value="Genomic_DNA"/>
</dbReference>
<accession>A0A6J4IXT5</accession>
<sequence>VCPSARPLQPARTPPAHRAPGTPPRAAVRRRGVRGRPPPGAERATAVRGTRAAAVRARHRLLRPAADAPAEPAGPGSLGHPLPAGRGRDAGRRPGVLPAARVDQPGGVRPDRQPGPHRPVARPGGAATRGPVRARRRAGRRGGRGVCGRAARVPLLRDGRPAGGLRRPMARGGARARL</sequence>
<feature type="region of interest" description="Disordered" evidence="1">
    <location>
        <begin position="1"/>
        <end position="178"/>
    </location>
</feature>
<dbReference type="AlphaFoldDB" id="A0A6J4IXT5"/>
<reference evidence="2" key="1">
    <citation type="submission" date="2020-02" db="EMBL/GenBank/DDBJ databases">
        <authorList>
            <person name="Meier V. D."/>
        </authorList>
    </citation>
    <scope>NUCLEOTIDE SEQUENCE</scope>
    <source>
        <strain evidence="2">AVDCRST_MAG41</strain>
    </source>
</reference>
<feature type="compositionally biased region" description="Low complexity" evidence="1">
    <location>
        <begin position="63"/>
        <end position="75"/>
    </location>
</feature>
<protein>
    <submittedName>
        <fullName evidence="2">Uncharacterized protein</fullName>
    </submittedName>
</protein>
<feature type="non-terminal residue" evidence="2">
    <location>
        <position position="1"/>
    </location>
</feature>
<feature type="non-terminal residue" evidence="2">
    <location>
        <position position="178"/>
    </location>
</feature>
<feature type="compositionally biased region" description="Low complexity" evidence="1">
    <location>
        <begin position="121"/>
        <end position="131"/>
    </location>
</feature>
<evidence type="ECO:0000313" key="2">
    <source>
        <dbReference type="EMBL" id="CAA9264716.1"/>
    </source>
</evidence>
<evidence type="ECO:0000256" key="1">
    <source>
        <dbReference type="SAM" id="MobiDB-lite"/>
    </source>
</evidence>
<proteinExistence type="predicted"/>
<organism evidence="2">
    <name type="scientific">uncultured Mycobacteriales bacterium</name>
    <dbReference type="NCBI Taxonomy" id="581187"/>
    <lineage>
        <taxon>Bacteria</taxon>
        <taxon>Bacillati</taxon>
        <taxon>Actinomycetota</taxon>
        <taxon>Actinomycetes</taxon>
        <taxon>Mycobacteriales</taxon>
        <taxon>environmental samples</taxon>
    </lineage>
</organism>
<feature type="compositionally biased region" description="Low complexity" evidence="1">
    <location>
        <begin position="41"/>
        <end position="55"/>
    </location>
</feature>
<feature type="compositionally biased region" description="Basic residues" evidence="1">
    <location>
        <begin position="132"/>
        <end position="143"/>
    </location>
</feature>
<gene>
    <name evidence="2" type="ORF">AVDCRST_MAG41-2581</name>
</gene>
<name>A0A6J4IXT5_9ACTN</name>